<dbReference type="SMART" id="SM00950">
    <property type="entry name" value="Piwi"/>
    <property type="match status" value="1"/>
</dbReference>
<evidence type="ECO:0000313" key="6">
    <source>
        <dbReference type="Proteomes" id="UP000012174"/>
    </source>
</evidence>
<evidence type="ECO:0000259" key="4">
    <source>
        <dbReference type="PROSITE" id="PS50822"/>
    </source>
</evidence>
<dbReference type="InterPro" id="IPR032472">
    <property type="entry name" value="ArgoL2"/>
</dbReference>
<evidence type="ECO:0000259" key="3">
    <source>
        <dbReference type="PROSITE" id="PS50821"/>
    </source>
</evidence>
<proteinExistence type="inferred from homology"/>
<gene>
    <name evidence="5" type="ORF">UCREL1_2072</name>
</gene>
<dbReference type="Gene3D" id="2.170.260.10">
    <property type="entry name" value="paz domain"/>
    <property type="match status" value="1"/>
</dbReference>
<evidence type="ECO:0000256" key="2">
    <source>
        <dbReference type="SAM" id="MobiDB-lite"/>
    </source>
</evidence>
<dbReference type="CDD" id="cd04657">
    <property type="entry name" value="Piwi_ago-like"/>
    <property type="match status" value="1"/>
</dbReference>
<dbReference type="InterPro" id="IPR003165">
    <property type="entry name" value="Piwi"/>
</dbReference>
<dbReference type="CDD" id="cd02846">
    <property type="entry name" value="PAZ_argonaute_like"/>
    <property type="match status" value="1"/>
</dbReference>
<evidence type="ECO:0000256" key="1">
    <source>
        <dbReference type="RuleBase" id="RU361178"/>
    </source>
</evidence>
<dbReference type="InterPro" id="IPR014811">
    <property type="entry name" value="ArgoL1"/>
</dbReference>
<dbReference type="InterPro" id="IPR003100">
    <property type="entry name" value="PAZ_dom"/>
</dbReference>
<dbReference type="InterPro" id="IPR032474">
    <property type="entry name" value="Argonaute_N"/>
</dbReference>
<dbReference type="Pfam" id="PF16488">
    <property type="entry name" value="ArgoL2"/>
    <property type="match status" value="1"/>
</dbReference>
<dbReference type="PROSITE" id="PS50822">
    <property type="entry name" value="PIWI"/>
    <property type="match status" value="1"/>
</dbReference>
<sequence length="1000" mass="112751">MSSHEGVQSPRHQTAGHVSSMNLDGTSDSPQGSKSGSRRGSEAGGSPRKASGSTKPTPFKASEGLDPARDYNKPELTPAEIIGKRVDLPIDAYRTSKDGARFAARPGYNSTGKQILIQLNIFNVQSMPRADIYQYDVTITPTPPPDKRPRALFVKVWNSAPVKRLLNRVGGKWLFDGNKLAWSSTKLPRNEERVIIDLDAEAGRESRSNNEFYCVIKLTKTVRLEYLTAYLSGKASWDPAVLECMNFLDHVMRQKPSDTLVSIKRNFYAPKANRAPLDTFLEVIKGTYSAFRLSDSILHSGTGLSVNVDISNTTFWQCHRLSEIALRMIHSAKDEWKTMDVNRLATICKPTAMTKDGKTEYIMSDAFKVLRRLTKLKFQVNHRGKLGQPKIYTVKRLVWDPVKYGAEGANSRNVTFEKKDGSTTTIFQHFLDQYNIRVQYAYLPVVETTKGGTYPLEVCNIISHQRYMYKLDPTQTAAMIKIAVTRPDKRKADIYAGVQDLGWDKDEYLEAFDIHIDPNMAVTKARLLPNPEITFANKKENPGVTGRWDLRGKKFVESNTMALRSWGMVAVGDACGKQQLEAFSSSFCSIYRGHGGNILKPPTLLNAPFSIGDYGRITEYAYKNIGHQNKEWPTMIFFIVPNKNQLVYERIKKNMECRWCVVSQVLQGMNVKKNQAQFCSNVAMKVNSKLGGVTSKIASSIPNQLPFWSCPTMMIGLDVSHGAFGSNQPSMAAMTVSMDRHATRYAASCDTNHWNQEIVNNNKMGQLFNNLLEIWCKTNKATPQHIFYFRDGVSDGQFQQVIDEEVKGIKHCFQEKGYAQPKITVIIATKRHHIRFFPKPGDKVAADRNCNPFPGTLVEHDVTHPFHFDFYLCSHAAIQGTARPVHYIVIYDEAQVKPDLLQKMIYQQCYQYCRSTTPVSLHPAVYYSHLASQRARAHEDIAASQREMAHVGKEGFPVGKPASEVRSGQHENEPAPLLAMDSEQCHPPNRDHIVKTMWYV</sequence>
<dbReference type="Pfam" id="PF02171">
    <property type="entry name" value="Piwi"/>
    <property type="match status" value="1"/>
</dbReference>
<dbReference type="SUPFAM" id="SSF53098">
    <property type="entry name" value="Ribonuclease H-like"/>
    <property type="match status" value="1"/>
</dbReference>
<dbReference type="OrthoDB" id="10252740at2759"/>
<dbReference type="SMART" id="SM00949">
    <property type="entry name" value="PAZ"/>
    <property type="match status" value="1"/>
</dbReference>
<reference evidence="6" key="1">
    <citation type="journal article" date="2013" name="Genome Announc.">
        <title>Draft genome sequence of the grapevine dieback fungus Eutypa lata UCR-EL1.</title>
        <authorList>
            <person name="Blanco-Ulate B."/>
            <person name="Rolshausen P.E."/>
            <person name="Cantu D."/>
        </authorList>
    </citation>
    <scope>NUCLEOTIDE SEQUENCE [LARGE SCALE GENOMIC DNA]</scope>
    <source>
        <strain evidence="6">UCR-EL1</strain>
    </source>
</reference>
<dbReference type="InterPro" id="IPR045246">
    <property type="entry name" value="Piwi_ago-like"/>
</dbReference>
<dbReference type="Proteomes" id="UP000012174">
    <property type="component" value="Unassembled WGS sequence"/>
</dbReference>
<dbReference type="Gene3D" id="3.40.50.2300">
    <property type="match status" value="1"/>
</dbReference>
<dbReference type="KEGG" id="ela:UCREL1_2072"/>
<dbReference type="eggNOG" id="KOG1041">
    <property type="taxonomic scope" value="Eukaryota"/>
</dbReference>
<dbReference type="SUPFAM" id="SSF101690">
    <property type="entry name" value="PAZ domain"/>
    <property type="match status" value="1"/>
</dbReference>
<feature type="region of interest" description="Disordered" evidence="2">
    <location>
        <begin position="1"/>
        <end position="76"/>
    </location>
</feature>
<feature type="domain" description="PAZ" evidence="3">
    <location>
        <begin position="358"/>
        <end position="463"/>
    </location>
</feature>
<dbReference type="GO" id="GO:0003723">
    <property type="term" value="F:RNA binding"/>
    <property type="evidence" value="ECO:0007669"/>
    <property type="project" value="InterPro"/>
</dbReference>
<accession>M7TLS0</accession>
<keyword evidence="6" id="KW-1185">Reference proteome</keyword>
<dbReference type="OMA" id="CFAQQQH"/>
<dbReference type="STRING" id="1287681.M7TLS0"/>
<dbReference type="Pfam" id="PF16486">
    <property type="entry name" value="ArgoN"/>
    <property type="match status" value="1"/>
</dbReference>
<organism evidence="5 6">
    <name type="scientific">Eutypa lata (strain UCR-EL1)</name>
    <name type="common">Grapevine dieback disease fungus</name>
    <name type="synonym">Eutypa armeniacae</name>
    <dbReference type="NCBI Taxonomy" id="1287681"/>
    <lineage>
        <taxon>Eukaryota</taxon>
        <taxon>Fungi</taxon>
        <taxon>Dikarya</taxon>
        <taxon>Ascomycota</taxon>
        <taxon>Pezizomycotina</taxon>
        <taxon>Sordariomycetes</taxon>
        <taxon>Xylariomycetidae</taxon>
        <taxon>Xylariales</taxon>
        <taxon>Diatrypaceae</taxon>
        <taxon>Eutypa</taxon>
    </lineage>
</organism>
<dbReference type="PANTHER" id="PTHR22891">
    <property type="entry name" value="EUKARYOTIC TRANSLATION INITIATION FACTOR 2C"/>
    <property type="match status" value="1"/>
</dbReference>
<dbReference type="Pfam" id="PF02170">
    <property type="entry name" value="PAZ"/>
    <property type="match status" value="1"/>
</dbReference>
<dbReference type="AlphaFoldDB" id="M7TLS0"/>
<dbReference type="Gene3D" id="3.30.420.10">
    <property type="entry name" value="Ribonuclease H-like superfamily/Ribonuclease H"/>
    <property type="match status" value="1"/>
</dbReference>
<protein>
    <submittedName>
        <fullName evidence="5">Putative piwi domain-containing protein</fullName>
    </submittedName>
</protein>
<dbReference type="InterPro" id="IPR012337">
    <property type="entry name" value="RNaseH-like_sf"/>
</dbReference>
<comment type="similarity">
    <text evidence="1">Belongs to the argonaute family.</text>
</comment>
<dbReference type="InterPro" id="IPR036085">
    <property type="entry name" value="PAZ_dom_sf"/>
</dbReference>
<name>M7TLS0_EUTLA</name>
<feature type="domain" description="Piwi" evidence="4">
    <location>
        <begin position="635"/>
        <end position="940"/>
    </location>
</feature>
<dbReference type="HOGENOM" id="CLU_004544_4_3_1"/>
<dbReference type="EMBL" id="KB705747">
    <property type="protein sequence ID" value="EMR70886.1"/>
    <property type="molecule type" value="Genomic_DNA"/>
</dbReference>
<dbReference type="PROSITE" id="PS50821">
    <property type="entry name" value="PAZ"/>
    <property type="match status" value="1"/>
</dbReference>
<dbReference type="SMART" id="SM01163">
    <property type="entry name" value="DUF1785"/>
    <property type="match status" value="1"/>
</dbReference>
<dbReference type="InterPro" id="IPR036397">
    <property type="entry name" value="RNaseH_sf"/>
</dbReference>
<evidence type="ECO:0000313" key="5">
    <source>
        <dbReference type="EMBL" id="EMR70886.1"/>
    </source>
</evidence>
<feature type="compositionally biased region" description="Polar residues" evidence="2">
    <location>
        <begin position="1"/>
        <end position="31"/>
    </location>
</feature>
<dbReference type="Pfam" id="PF08699">
    <property type="entry name" value="ArgoL1"/>
    <property type="match status" value="1"/>
</dbReference>